<reference evidence="1" key="1">
    <citation type="journal article" date="2007" name="Science">
        <title>Draft genome of the filarial nematode parasite Brugia malayi.</title>
        <authorList>
            <person name="Ghedin E."/>
            <person name="Wang S."/>
            <person name="Spiro D."/>
            <person name="Caler E."/>
            <person name="Zhao Q."/>
            <person name="Crabtree J."/>
            <person name="Allen J.E."/>
            <person name="Delcher A.L."/>
            <person name="Guiliano D.B."/>
            <person name="Miranda-Saavedra D."/>
            <person name="Angiuoli S.V."/>
            <person name="Creasy T."/>
            <person name="Amedeo P."/>
            <person name="Haas B."/>
            <person name="El-Sayed N.M."/>
            <person name="Wortman J.R."/>
            <person name="Feldblyum T."/>
            <person name="Tallon L."/>
            <person name="Schatz M."/>
            <person name="Shumway M."/>
            <person name="Koo H."/>
            <person name="Salzberg S.L."/>
            <person name="Schobel S."/>
            <person name="Pertea M."/>
            <person name="Pop M."/>
            <person name="White O."/>
            <person name="Barton G.J."/>
            <person name="Carlow C.K."/>
            <person name="Crawford M.J."/>
            <person name="Daub J."/>
            <person name="Dimmic M.W."/>
            <person name="Estes C.F."/>
            <person name="Foster J.M."/>
            <person name="Ganatra M."/>
            <person name="Gregory W.F."/>
            <person name="Johnson N.M."/>
            <person name="Jin J."/>
            <person name="Komuniecki R."/>
            <person name="Korf I."/>
            <person name="Kumar S."/>
            <person name="Laney S."/>
            <person name="Li B.W."/>
            <person name="Li W."/>
            <person name="Lindblom T.H."/>
            <person name="Lustigman S."/>
            <person name="Ma D."/>
            <person name="Maina C.V."/>
            <person name="Martin D.M."/>
            <person name="McCarter J.P."/>
            <person name="McReynolds L."/>
            <person name="Mitreva M."/>
            <person name="Nutman T.B."/>
            <person name="Parkinson J."/>
            <person name="Peregrin-Alvarez J.M."/>
            <person name="Poole C."/>
            <person name="Ren Q."/>
            <person name="Saunders L."/>
            <person name="Sluder A.E."/>
            <person name="Smith K."/>
            <person name="Stanke M."/>
            <person name="Unnasch T.R."/>
            <person name="Ware J."/>
            <person name="Wei A.D."/>
            <person name="Weil G."/>
            <person name="Williams D.J."/>
            <person name="Zhang Y."/>
            <person name="Williams S.A."/>
            <person name="Fraser-Liggett C."/>
            <person name="Slatko B."/>
            <person name="Blaxter M.L."/>
            <person name="Scott A.L."/>
        </authorList>
    </citation>
    <scope>NUCLEOTIDE SEQUENCE</scope>
    <source>
        <strain evidence="1">FR3</strain>
    </source>
</reference>
<organism evidence="1">
    <name type="scientific">Brugia malayi</name>
    <name type="common">Filarial nematode worm</name>
    <dbReference type="NCBI Taxonomy" id="6279"/>
    <lineage>
        <taxon>Eukaryota</taxon>
        <taxon>Metazoa</taxon>
        <taxon>Ecdysozoa</taxon>
        <taxon>Nematoda</taxon>
        <taxon>Chromadorea</taxon>
        <taxon>Rhabditida</taxon>
        <taxon>Spirurina</taxon>
        <taxon>Spiruromorpha</taxon>
        <taxon>Filarioidea</taxon>
        <taxon>Onchocercidae</taxon>
        <taxon>Brugia</taxon>
    </lineage>
</organism>
<reference evidence="1" key="2">
    <citation type="submission" date="2012-12" db="EMBL/GenBank/DDBJ databases">
        <authorList>
            <person name="Gao Y.W."/>
            <person name="Fan S.T."/>
            <person name="Sun H.T."/>
            <person name="Wang Z."/>
            <person name="Gao X.L."/>
            <person name="Li Y.G."/>
            <person name="Wang T.C."/>
            <person name="Zhang K."/>
            <person name="Xu W.W."/>
            <person name="Yu Z.J."/>
            <person name="Xia X.Z."/>
        </authorList>
    </citation>
    <scope>NUCLEOTIDE SEQUENCE</scope>
    <source>
        <strain evidence="1">FR3</strain>
    </source>
</reference>
<accession>A0A0J9XPE7</accession>
<name>A0A0J9XPE7_BRUMA</name>
<protein>
    <submittedName>
        <fullName evidence="1">Bm310</fullName>
    </submittedName>
</protein>
<dbReference type="AlphaFoldDB" id="A0A0J9XPE7"/>
<evidence type="ECO:0000313" key="1">
    <source>
        <dbReference type="EMBL" id="CDP92914.1"/>
    </source>
</evidence>
<dbReference type="EMBL" id="LN856865">
    <property type="protein sequence ID" value="CDP92914.1"/>
    <property type="molecule type" value="Genomic_DNA"/>
</dbReference>
<sequence>MYIYFPTRIFRHITIRIYRHKYAPYAVVSVLSNHSIYR</sequence>
<proteinExistence type="predicted"/>
<gene>
    <name evidence="1" type="primary">Bm310</name>
    <name evidence="1" type="ORF">BM_Bm310</name>
</gene>